<dbReference type="GO" id="GO:0016758">
    <property type="term" value="F:hexosyltransferase activity"/>
    <property type="evidence" value="ECO:0007669"/>
    <property type="project" value="InterPro"/>
</dbReference>
<keyword evidence="6 8" id="KW-0472">Membrane</keyword>
<accession>A0A1H0ARA0</accession>
<evidence type="ECO:0000256" key="6">
    <source>
        <dbReference type="ARBA" id="ARBA00023136"/>
    </source>
</evidence>
<comment type="similarity">
    <text evidence="7">Belongs to the glycosyltransferase 87 family.</text>
</comment>
<evidence type="ECO:0000256" key="4">
    <source>
        <dbReference type="ARBA" id="ARBA00022692"/>
    </source>
</evidence>
<feature type="chain" id="PRO_5039101330" description="Alpha-1,2-mannosyltransferase" evidence="9">
    <location>
        <begin position="19"/>
        <end position="316"/>
    </location>
</feature>
<comment type="subcellular location">
    <subcellularLocation>
        <location evidence="1">Cell membrane</location>
        <topology evidence="1">Multi-pass membrane protein</topology>
    </subcellularLocation>
</comment>
<dbReference type="InterPro" id="IPR018584">
    <property type="entry name" value="GT87"/>
</dbReference>
<evidence type="ECO:0000313" key="10">
    <source>
        <dbReference type="EMBL" id="SDN35911.1"/>
    </source>
</evidence>
<dbReference type="EMBL" id="FNHI01000025">
    <property type="protein sequence ID" value="SDN35911.1"/>
    <property type="molecule type" value="Genomic_DNA"/>
</dbReference>
<dbReference type="Pfam" id="PF09594">
    <property type="entry name" value="GT87"/>
    <property type="match status" value="1"/>
</dbReference>
<feature type="transmembrane region" description="Helical" evidence="8">
    <location>
        <begin position="186"/>
        <end position="204"/>
    </location>
</feature>
<evidence type="ECO:0000256" key="8">
    <source>
        <dbReference type="SAM" id="Phobius"/>
    </source>
</evidence>
<evidence type="ECO:0000256" key="1">
    <source>
        <dbReference type="ARBA" id="ARBA00004651"/>
    </source>
</evidence>
<evidence type="ECO:0000313" key="11">
    <source>
        <dbReference type="Proteomes" id="UP000199063"/>
    </source>
</evidence>
<keyword evidence="9" id="KW-0732">Signal</keyword>
<evidence type="ECO:0000256" key="5">
    <source>
        <dbReference type="ARBA" id="ARBA00022989"/>
    </source>
</evidence>
<feature type="transmembrane region" description="Helical" evidence="8">
    <location>
        <begin position="285"/>
        <end position="306"/>
    </location>
</feature>
<keyword evidence="4 8" id="KW-0812">Transmembrane</keyword>
<gene>
    <name evidence="10" type="ORF">SAMN05444921_1253</name>
</gene>
<feature type="transmembrane region" description="Helical" evidence="8">
    <location>
        <begin position="260"/>
        <end position="279"/>
    </location>
</feature>
<reference evidence="11" key="1">
    <citation type="submission" date="2016-10" db="EMBL/GenBank/DDBJ databases">
        <authorList>
            <person name="Varghese N."/>
            <person name="Submissions S."/>
        </authorList>
    </citation>
    <scope>NUCLEOTIDE SEQUENCE [LARGE SCALE GENOMIC DNA]</scope>
    <source>
        <strain evidence="11">CGMCC 4.7042</strain>
    </source>
</reference>
<dbReference type="AlphaFoldDB" id="A0A1H0ARA0"/>
<name>A0A1H0ARA0_9ACTN</name>
<dbReference type="GO" id="GO:0005886">
    <property type="term" value="C:plasma membrane"/>
    <property type="evidence" value="ECO:0007669"/>
    <property type="project" value="UniProtKB-SubCell"/>
</dbReference>
<evidence type="ECO:0000256" key="3">
    <source>
        <dbReference type="ARBA" id="ARBA00022679"/>
    </source>
</evidence>
<sequence length="316" mass="33113">MILAPALFPWLTYFQAFAALALLADAVVTAALARAGGPGGPGVWMWTGGLPLLMHIPLARYDVQVTALAVPALLAVHRRPRLGGALAGLGAAVKLWPALTLLGTPRGRTTRLAWASAAAAAIGAVAALALGLAGPLGFLRQQGDRGVQVESLGGSVLALNRLLGGEGRIEYRYGAFEFTGPYVTPVARASLLLTAAAFLLLLLWRLRARRRSDATPFDAALCAVLLFTVTSRVISPQYLIWLLGLAAVCLTSRHTSQRPVALLLLPATALSTLAYPVLYQDVIDVTPVGGGVVLVRNLLLLAAAVLSARRLWAATV</sequence>
<evidence type="ECO:0000256" key="2">
    <source>
        <dbReference type="ARBA" id="ARBA00022475"/>
    </source>
</evidence>
<proteinExistence type="inferred from homology"/>
<keyword evidence="11" id="KW-1185">Reference proteome</keyword>
<feature type="transmembrane region" description="Helical" evidence="8">
    <location>
        <begin position="112"/>
        <end position="133"/>
    </location>
</feature>
<evidence type="ECO:0008006" key="12">
    <source>
        <dbReference type="Google" id="ProtNLM"/>
    </source>
</evidence>
<evidence type="ECO:0000256" key="9">
    <source>
        <dbReference type="SAM" id="SignalP"/>
    </source>
</evidence>
<feature type="signal peptide" evidence="9">
    <location>
        <begin position="1"/>
        <end position="18"/>
    </location>
</feature>
<keyword evidence="3" id="KW-0808">Transferase</keyword>
<organism evidence="10 11">
    <name type="scientific">Streptomyces wuyuanensis</name>
    <dbReference type="NCBI Taxonomy" id="1196353"/>
    <lineage>
        <taxon>Bacteria</taxon>
        <taxon>Bacillati</taxon>
        <taxon>Actinomycetota</taxon>
        <taxon>Actinomycetes</taxon>
        <taxon>Kitasatosporales</taxon>
        <taxon>Streptomycetaceae</taxon>
        <taxon>Streptomyces</taxon>
    </lineage>
</organism>
<keyword evidence="2" id="KW-1003">Cell membrane</keyword>
<protein>
    <recommendedName>
        <fullName evidence="12">Alpha-1,2-mannosyltransferase</fullName>
    </recommendedName>
</protein>
<dbReference type="STRING" id="1196353.SAMN05444921_1253"/>
<evidence type="ECO:0000256" key="7">
    <source>
        <dbReference type="ARBA" id="ARBA00024033"/>
    </source>
</evidence>
<keyword evidence="5 8" id="KW-1133">Transmembrane helix</keyword>
<dbReference type="Proteomes" id="UP000199063">
    <property type="component" value="Unassembled WGS sequence"/>
</dbReference>